<dbReference type="RefSeq" id="WP_144306154.1">
    <property type="nucleotide sequence ID" value="NZ_CP039543.1"/>
</dbReference>
<proteinExistence type="predicted"/>
<reference evidence="2 3" key="1">
    <citation type="submission" date="2018-06" db="EMBL/GenBank/DDBJ databases">
        <title>Complete genome of Desulfovibrio marinus P48SEP.</title>
        <authorList>
            <person name="Crispim J.S."/>
            <person name="Vidigal P.M.P."/>
            <person name="Silva L.C.F."/>
            <person name="Araujo L.C."/>
            <person name="Laguardia C.N."/>
            <person name="Dias R.S."/>
            <person name="Sousa M.P."/>
            <person name="Paula S.O."/>
            <person name="Silva C."/>
        </authorList>
    </citation>
    <scope>NUCLEOTIDE SEQUENCE [LARGE SCALE GENOMIC DNA]</scope>
    <source>
        <strain evidence="2 3">P48SEP</strain>
    </source>
</reference>
<evidence type="ECO:0000313" key="2">
    <source>
        <dbReference type="EMBL" id="TVM32535.1"/>
    </source>
</evidence>
<protein>
    <submittedName>
        <fullName evidence="2">Uncharacterized protein</fullName>
    </submittedName>
</protein>
<evidence type="ECO:0000313" key="4">
    <source>
        <dbReference type="Proteomes" id="UP000503251"/>
    </source>
</evidence>
<accession>A0A6P1ZDL9</accession>
<dbReference type="OrthoDB" id="9872265at2"/>
<dbReference type="EMBL" id="QMIF01000010">
    <property type="protein sequence ID" value="TVM32535.1"/>
    <property type="molecule type" value="Genomic_DNA"/>
</dbReference>
<gene>
    <name evidence="2" type="ORF">DQK91_14775</name>
    <name evidence="1" type="ORF">E8L03_06685</name>
</gene>
<name>A0A6P1ZDL9_9BACT</name>
<reference evidence="1 4" key="2">
    <citation type="submission" date="2019-04" db="EMBL/GenBank/DDBJ databases">
        <title>Isolation and culture of sulfate reducing bacteria from the cold seep of the South China Sea.</title>
        <authorList>
            <person name="Sun C."/>
            <person name="Liu R."/>
        </authorList>
    </citation>
    <scope>NUCLEOTIDE SEQUENCE [LARGE SCALE GENOMIC DNA]</scope>
    <source>
        <strain evidence="1 4">CS1</strain>
    </source>
</reference>
<dbReference type="AlphaFoldDB" id="A0A6P1ZDL9"/>
<dbReference type="Proteomes" id="UP000434052">
    <property type="component" value="Unassembled WGS sequence"/>
</dbReference>
<evidence type="ECO:0000313" key="3">
    <source>
        <dbReference type="Proteomes" id="UP000434052"/>
    </source>
</evidence>
<dbReference type="Proteomes" id="UP000503251">
    <property type="component" value="Chromosome"/>
</dbReference>
<keyword evidence="4" id="KW-1185">Reference proteome</keyword>
<dbReference type="EMBL" id="CP039543">
    <property type="protein sequence ID" value="QJT08628.1"/>
    <property type="molecule type" value="Genomic_DNA"/>
</dbReference>
<organism evidence="2 3">
    <name type="scientific">Oceanidesulfovibrio marinus</name>
    <dbReference type="NCBI Taxonomy" id="370038"/>
    <lineage>
        <taxon>Bacteria</taxon>
        <taxon>Pseudomonadati</taxon>
        <taxon>Thermodesulfobacteriota</taxon>
        <taxon>Desulfovibrionia</taxon>
        <taxon>Desulfovibrionales</taxon>
        <taxon>Desulfovibrionaceae</taxon>
        <taxon>Oceanidesulfovibrio</taxon>
    </lineage>
</organism>
<sequence length="97" mass="10273">MAVIRTLLSAGKFAARGVAEVALSRSHAGRTALAVAALMGRATPLGRAFLLYEVGRAAYDWRREYKKAKALQKSLRAEKAGADAAVQFEVVAPAQTG</sequence>
<evidence type="ECO:0000313" key="1">
    <source>
        <dbReference type="EMBL" id="QJT08628.1"/>
    </source>
</evidence>